<sequence>MSLSLRKRTVHFYEIHLRSYTKAAIESPSCAPFADLLKCFTGLAAGSKLPQTIRKSQQLHTVLADWGYDKTSNCYQLLISKANAALSDVALRDLGTAKVRKAGKTKAEGIEISAHALVRPNADGKTAAMLLTMQAGVAAKDIEILLRRLSKEAARNRRNRALFYFDDPSGAKNSEGKPLQYQVNYGFTAFAHQGQTLADALHTGEFEGMELIAQERSRFDTGGNLQVVERSLSVQAAIPKAVTGAGLRDAVRYFKSRPDGAEYTKLRLHYKTVAGKKTSATLDINNLDAAFTLRDHIEFDTDVESQQEALSPVILAGMRPLLQSVPS</sequence>
<accession>A0A5B8RZK6</accession>
<dbReference type="Proteomes" id="UP000321199">
    <property type="component" value="Chromosome"/>
</dbReference>
<dbReference type="AlphaFoldDB" id="A0A5B8RZK6"/>
<evidence type="ECO:0000313" key="1">
    <source>
        <dbReference type="EMBL" id="QEA14258.1"/>
    </source>
</evidence>
<proteinExistence type="predicted"/>
<reference evidence="1 2" key="1">
    <citation type="submission" date="2019-07" db="EMBL/GenBank/DDBJ databases">
        <title>Complete genome sequence of Comamonas sp. NLF 7-7 isolated from livestock.</title>
        <authorList>
            <person name="Kim D.H."/>
            <person name="Kim J.G."/>
        </authorList>
    </citation>
    <scope>NUCLEOTIDE SEQUENCE [LARGE SCALE GENOMIC DNA]</scope>
    <source>
        <strain evidence="1 2">NLF 7-7</strain>
    </source>
</reference>
<organism evidence="1 2">
    <name type="scientific">Comamonas flocculans</name>
    <dbReference type="NCBI Taxonomy" id="2597701"/>
    <lineage>
        <taxon>Bacteria</taxon>
        <taxon>Pseudomonadati</taxon>
        <taxon>Pseudomonadota</taxon>
        <taxon>Betaproteobacteria</taxon>
        <taxon>Burkholderiales</taxon>
        <taxon>Comamonadaceae</taxon>
        <taxon>Comamonas</taxon>
    </lineage>
</organism>
<evidence type="ECO:0000313" key="2">
    <source>
        <dbReference type="Proteomes" id="UP000321199"/>
    </source>
</evidence>
<name>A0A5B8RZK6_9BURK</name>
<protein>
    <submittedName>
        <fullName evidence="1">Uncharacterized protein</fullName>
    </submittedName>
</protein>
<dbReference type="EMBL" id="CP042344">
    <property type="protein sequence ID" value="QEA14258.1"/>
    <property type="molecule type" value="Genomic_DNA"/>
</dbReference>
<dbReference type="KEGG" id="cof:FOZ74_15140"/>
<dbReference type="OrthoDB" id="8883700at2"/>
<dbReference type="RefSeq" id="WP_146913859.1">
    <property type="nucleotide sequence ID" value="NZ_CP042344.1"/>
</dbReference>
<gene>
    <name evidence="1" type="ORF">FOZ74_15140</name>
</gene>
<keyword evidence="2" id="KW-1185">Reference proteome</keyword>